<proteinExistence type="predicted"/>
<accession>A0A0A9FXB3</accession>
<protein>
    <submittedName>
        <fullName evidence="1">Uncharacterized protein</fullName>
    </submittedName>
</protein>
<name>A0A0A9FXB3_ARUDO</name>
<organism evidence="1">
    <name type="scientific">Arundo donax</name>
    <name type="common">Giant reed</name>
    <name type="synonym">Donax arundinaceus</name>
    <dbReference type="NCBI Taxonomy" id="35708"/>
    <lineage>
        <taxon>Eukaryota</taxon>
        <taxon>Viridiplantae</taxon>
        <taxon>Streptophyta</taxon>
        <taxon>Embryophyta</taxon>
        <taxon>Tracheophyta</taxon>
        <taxon>Spermatophyta</taxon>
        <taxon>Magnoliopsida</taxon>
        <taxon>Liliopsida</taxon>
        <taxon>Poales</taxon>
        <taxon>Poaceae</taxon>
        <taxon>PACMAD clade</taxon>
        <taxon>Arundinoideae</taxon>
        <taxon>Arundineae</taxon>
        <taxon>Arundo</taxon>
    </lineage>
</organism>
<reference evidence="1" key="1">
    <citation type="submission" date="2014-09" db="EMBL/GenBank/DDBJ databases">
        <authorList>
            <person name="Magalhaes I.L.F."/>
            <person name="Oliveira U."/>
            <person name="Santos F.R."/>
            <person name="Vidigal T.H.D.A."/>
            <person name="Brescovit A.D."/>
            <person name="Santos A.J."/>
        </authorList>
    </citation>
    <scope>NUCLEOTIDE SEQUENCE</scope>
    <source>
        <tissue evidence="1">Shoot tissue taken approximately 20 cm above the soil surface</tissue>
    </source>
</reference>
<reference evidence="1" key="2">
    <citation type="journal article" date="2015" name="Data Brief">
        <title>Shoot transcriptome of the giant reed, Arundo donax.</title>
        <authorList>
            <person name="Barrero R.A."/>
            <person name="Guerrero F.D."/>
            <person name="Moolhuijzen P."/>
            <person name="Goolsby J.A."/>
            <person name="Tidwell J."/>
            <person name="Bellgard S.E."/>
            <person name="Bellgard M.I."/>
        </authorList>
    </citation>
    <scope>NUCLEOTIDE SEQUENCE</scope>
    <source>
        <tissue evidence="1">Shoot tissue taken approximately 20 cm above the soil surface</tissue>
    </source>
</reference>
<dbReference type="AlphaFoldDB" id="A0A0A9FXB3"/>
<evidence type="ECO:0000313" key="1">
    <source>
        <dbReference type="EMBL" id="JAE14941.1"/>
    </source>
</evidence>
<sequence>MFSMLLCCKTVKPNEIDIHVLVGCMSCYVMDYLMSHHMYGNHNRYLLSNINNA</sequence>
<dbReference type="EMBL" id="GBRH01182955">
    <property type="protein sequence ID" value="JAE14941.1"/>
    <property type="molecule type" value="Transcribed_RNA"/>
</dbReference>